<dbReference type="InterPro" id="IPR052896">
    <property type="entry name" value="GGT-like_enzyme"/>
</dbReference>
<evidence type="ECO:0000256" key="1">
    <source>
        <dbReference type="ARBA" id="ARBA00001049"/>
    </source>
</evidence>
<dbReference type="Proteomes" id="UP000094578">
    <property type="component" value="Unassembled WGS sequence"/>
</dbReference>
<dbReference type="AlphaFoldDB" id="A0A1E3L7S5"/>
<dbReference type="PANTHER" id="PTHR43881">
    <property type="entry name" value="GAMMA-GLUTAMYLTRANSPEPTIDASE (AFU_ORTHOLOGUE AFUA_4G13580)"/>
    <property type="match status" value="1"/>
</dbReference>
<evidence type="ECO:0000313" key="8">
    <source>
        <dbReference type="Proteomes" id="UP000094578"/>
    </source>
</evidence>
<organism evidence="7 8">
    <name type="scientific">Paenibacillus nuruki</name>
    <dbReference type="NCBI Taxonomy" id="1886670"/>
    <lineage>
        <taxon>Bacteria</taxon>
        <taxon>Bacillati</taxon>
        <taxon>Bacillota</taxon>
        <taxon>Bacilli</taxon>
        <taxon>Bacillales</taxon>
        <taxon>Paenibacillaceae</taxon>
        <taxon>Paenibacillus</taxon>
    </lineage>
</organism>
<feature type="binding site" evidence="5">
    <location>
        <position position="426"/>
    </location>
    <ligand>
        <name>L-glutamate</name>
        <dbReference type="ChEBI" id="CHEBI:29985"/>
    </ligand>
</feature>
<dbReference type="GO" id="GO:0103068">
    <property type="term" value="F:leukotriene C4 gamma-glutamyl transferase activity"/>
    <property type="evidence" value="ECO:0007669"/>
    <property type="project" value="UniProtKB-EC"/>
</dbReference>
<dbReference type="InterPro" id="IPR000101">
    <property type="entry name" value="GGT_peptidase"/>
</dbReference>
<evidence type="ECO:0000256" key="4">
    <source>
        <dbReference type="PIRSR" id="PIRSR600101-1"/>
    </source>
</evidence>
<dbReference type="PANTHER" id="PTHR43881:SF1">
    <property type="entry name" value="GAMMA-GLUTAMYLTRANSPEPTIDASE (AFU_ORTHOLOGUE AFUA_4G13580)"/>
    <property type="match status" value="1"/>
</dbReference>
<gene>
    <name evidence="7" type="ORF">PTI45_00907</name>
</gene>
<keyword evidence="8" id="KW-1185">Reference proteome</keyword>
<dbReference type="InterPro" id="IPR029055">
    <property type="entry name" value="Ntn_hydrolases_N"/>
</dbReference>
<reference evidence="7 8" key="1">
    <citation type="submission" date="2016-08" db="EMBL/GenBank/DDBJ databases">
        <title>Genome sequencing of Paenibacillus sp. TI45-13ar, isolated from Korean traditional nuruk.</title>
        <authorList>
            <person name="Kim S.-J."/>
        </authorList>
    </citation>
    <scope>NUCLEOTIDE SEQUENCE [LARGE SCALE GENOMIC DNA]</scope>
    <source>
        <strain evidence="7 8">TI45-13ar</strain>
    </source>
</reference>
<dbReference type="GO" id="GO:0006750">
    <property type="term" value="P:glutathione biosynthetic process"/>
    <property type="evidence" value="ECO:0007669"/>
    <property type="project" value="UniProtKB-KW"/>
</dbReference>
<keyword evidence="6" id="KW-0865">Zymogen</keyword>
<evidence type="ECO:0000313" key="7">
    <source>
        <dbReference type="EMBL" id="ODP29753.1"/>
    </source>
</evidence>
<comment type="PTM">
    <text evidence="6">Cleaved by autocatalysis into a large and a small subunit.</text>
</comment>
<comment type="catalytic activity">
    <reaction evidence="1 6">
        <text>an S-substituted glutathione + H2O = an S-substituted L-cysteinylglycine + L-glutamate</text>
        <dbReference type="Rhea" id="RHEA:59468"/>
        <dbReference type="ChEBI" id="CHEBI:15377"/>
        <dbReference type="ChEBI" id="CHEBI:29985"/>
        <dbReference type="ChEBI" id="CHEBI:90779"/>
        <dbReference type="ChEBI" id="CHEBI:143103"/>
        <dbReference type="EC" id="3.4.19.13"/>
    </reaction>
</comment>
<comment type="catalytic activity">
    <reaction evidence="2 6">
        <text>glutathione + H2O = L-cysteinylglycine + L-glutamate</text>
        <dbReference type="Rhea" id="RHEA:28807"/>
        <dbReference type="ChEBI" id="CHEBI:15377"/>
        <dbReference type="ChEBI" id="CHEBI:29985"/>
        <dbReference type="ChEBI" id="CHEBI:57925"/>
        <dbReference type="ChEBI" id="CHEBI:61694"/>
        <dbReference type="EC" id="3.4.19.13"/>
    </reaction>
</comment>
<comment type="caution">
    <text evidence="7">The sequence shown here is derived from an EMBL/GenBank/DDBJ whole genome shotgun (WGS) entry which is preliminary data.</text>
</comment>
<sequence length="529" mass="58469">MNIMPQSRRGMVAAPHYLASQTGAFILQSGGNAFDAAVAVSAVLGVVYPHMTGPGGDAFFLIHDGRTGKIEGYNGSGRSASKATPEWYTKQGYTSIPSRGPLAAVTVPGMVDAWENVWKKYGRLSWAEIMAPAVRYAEEGFPASPSLARWIIRDLEWIQQDSHLQSVFCPQGIPLVEGDIVVQHKLAQTLRLISEQGSECFYRGSIGQMIGEATERDGSVLTTADLAAHQGEWVEPVSTTYRGHEVYQMPPNTQGFSVLMMLNILENVELSSIARFSPEFYHLVVETVKKAFQDRDRYLTDPAFREIPLEQLLSKDYARKLWYDMQYRPQASPHLSPAMGQDTAYAAVTDDEGNTVSFIQSLYFDFGSAYVPGDSGVILQNRGSFFSLDDRAPNVLEPRKRTFHTLMPGMVTKNGKPYLLLGTQGGEGQPQTQLSILTGVIDYQLNIQQAIGLPRWLYGRTWGDMSDTLKIESRSYEDIYSRLEAYGHIVEPIRDYDAVMGEAQGIMISEQGVFSGAADPRSDGIAIGI</sequence>
<dbReference type="Gene3D" id="1.10.246.130">
    <property type="match status" value="1"/>
</dbReference>
<dbReference type="UniPathway" id="UPA00204"/>
<dbReference type="GO" id="GO:0006751">
    <property type="term" value="P:glutathione catabolic process"/>
    <property type="evidence" value="ECO:0007669"/>
    <property type="project" value="UniProtKB-UniRule"/>
</dbReference>
<comment type="pathway">
    <text evidence="6">Sulfur metabolism; glutathione metabolism.</text>
</comment>
<dbReference type="PRINTS" id="PR01210">
    <property type="entry name" value="GGTRANSPTASE"/>
</dbReference>
<dbReference type="EC" id="3.4.19.13" evidence="6"/>
<dbReference type="InterPro" id="IPR043138">
    <property type="entry name" value="GGT_lsub"/>
</dbReference>
<protein>
    <recommendedName>
        <fullName evidence="6">Glutathione hydrolase proenzyme</fullName>
        <ecNumber evidence="6">2.3.2.2</ecNumber>
        <ecNumber evidence="6">3.4.19.13</ecNumber>
    </recommendedName>
    <component>
        <recommendedName>
            <fullName evidence="6">Glutathione hydrolase large chain</fullName>
        </recommendedName>
    </component>
    <component>
        <recommendedName>
            <fullName evidence="6">Glutathione hydrolase small chain</fullName>
        </recommendedName>
    </component>
</protein>
<comment type="similarity">
    <text evidence="6">Belongs to the gamma-glutamyltransferase family.</text>
</comment>
<accession>A0A1E3L7S5</accession>
<name>A0A1E3L7S5_9BACL</name>
<dbReference type="Pfam" id="PF01019">
    <property type="entry name" value="G_glu_transpept"/>
    <property type="match status" value="1"/>
</dbReference>
<dbReference type="EMBL" id="MDER01000029">
    <property type="protein sequence ID" value="ODP29753.1"/>
    <property type="molecule type" value="Genomic_DNA"/>
</dbReference>
<dbReference type="SUPFAM" id="SSF56235">
    <property type="entry name" value="N-terminal nucleophile aminohydrolases (Ntn hydrolases)"/>
    <property type="match status" value="1"/>
</dbReference>
<evidence type="ECO:0000256" key="3">
    <source>
        <dbReference type="ARBA" id="ARBA00047417"/>
    </source>
</evidence>
<proteinExistence type="inferred from homology"/>
<dbReference type="Gene3D" id="3.60.20.40">
    <property type="match status" value="1"/>
</dbReference>
<dbReference type="InterPro" id="IPR043137">
    <property type="entry name" value="GGT_ssub_C"/>
</dbReference>
<evidence type="ECO:0000256" key="5">
    <source>
        <dbReference type="PIRSR" id="PIRSR600101-2"/>
    </source>
</evidence>
<dbReference type="PATRIC" id="fig|1886670.3.peg.928"/>
<evidence type="ECO:0000256" key="2">
    <source>
        <dbReference type="ARBA" id="ARBA00001089"/>
    </source>
</evidence>
<comment type="subunit">
    <text evidence="6">This enzyme consists of two polypeptide chains, which are synthesized in precursor form from a single polypeptide.</text>
</comment>
<keyword evidence="6" id="KW-0317">Glutathione biosynthesis</keyword>
<evidence type="ECO:0000256" key="6">
    <source>
        <dbReference type="RuleBase" id="RU368036"/>
    </source>
</evidence>
<feature type="active site" description="Nucleophile" evidence="4">
    <location>
        <position position="343"/>
    </location>
</feature>
<dbReference type="NCBIfam" id="TIGR00066">
    <property type="entry name" value="g_glut_trans"/>
    <property type="match status" value="1"/>
</dbReference>
<dbReference type="STRING" id="1886670.PTI45_00907"/>
<comment type="catalytic activity">
    <reaction evidence="3 6">
        <text>an N-terminal (5-L-glutamyl)-[peptide] + an alpha-amino acid = 5-L-glutamyl amino acid + an N-terminal L-alpha-aminoacyl-[peptide]</text>
        <dbReference type="Rhea" id="RHEA:23904"/>
        <dbReference type="Rhea" id="RHEA-COMP:9780"/>
        <dbReference type="Rhea" id="RHEA-COMP:9795"/>
        <dbReference type="ChEBI" id="CHEBI:77644"/>
        <dbReference type="ChEBI" id="CHEBI:78597"/>
        <dbReference type="ChEBI" id="CHEBI:78599"/>
        <dbReference type="ChEBI" id="CHEBI:78608"/>
        <dbReference type="EC" id="2.3.2.2"/>
    </reaction>
</comment>
<keyword evidence="6 7" id="KW-0808">Transferase</keyword>
<dbReference type="EC" id="2.3.2.2" evidence="6"/>
<keyword evidence="6 7" id="KW-0012">Acyltransferase</keyword>
<keyword evidence="6 7" id="KW-0378">Hydrolase</keyword>
<dbReference type="GO" id="GO:0036374">
    <property type="term" value="F:glutathione hydrolase activity"/>
    <property type="evidence" value="ECO:0007669"/>
    <property type="project" value="UniProtKB-UniRule"/>
</dbReference>